<dbReference type="InterPro" id="IPR009875">
    <property type="entry name" value="PilZ_domain"/>
</dbReference>
<dbReference type="InterPro" id="IPR013587">
    <property type="entry name" value="Nitrate/nitrite_sensing"/>
</dbReference>
<dbReference type="Pfam" id="PF07238">
    <property type="entry name" value="PilZ"/>
    <property type="match status" value="1"/>
</dbReference>
<dbReference type="Gene3D" id="6.10.340.10">
    <property type="match status" value="1"/>
</dbReference>
<dbReference type="GO" id="GO:0016020">
    <property type="term" value="C:membrane"/>
    <property type="evidence" value="ECO:0007669"/>
    <property type="project" value="InterPro"/>
</dbReference>
<keyword evidence="6" id="KW-1185">Reference proteome</keyword>
<evidence type="ECO:0000256" key="2">
    <source>
        <dbReference type="PROSITE-ProRule" id="PRU00284"/>
    </source>
</evidence>
<dbReference type="PROSITE" id="PS50111">
    <property type="entry name" value="CHEMOTAXIS_TRANSDUC_2"/>
    <property type="match status" value="1"/>
</dbReference>
<dbReference type="STRING" id="1123062.SAMN02745775_1011085"/>
<protein>
    <submittedName>
        <fullName evidence="5">Methyl-accepting chemotaxis protein</fullName>
    </submittedName>
</protein>
<dbReference type="RefSeq" id="WP_092956494.1">
    <property type="nucleotide sequence ID" value="NZ_FOSQ01000001.1"/>
</dbReference>
<dbReference type="SMART" id="SM00283">
    <property type="entry name" value="MA"/>
    <property type="match status" value="1"/>
</dbReference>
<name>A0A1I3YB47_9PROT</name>
<keyword evidence="3" id="KW-0472">Membrane</keyword>
<dbReference type="InterPro" id="IPR004089">
    <property type="entry name" value="MCPsignal_dom"/>
</dbReference>
<dbReference type="AlphaFoldDB" id="A0A1I3YB47"/>
<evidence type="ECO:0000256" key="1">
    <source>
        <dbReference type="ARBA" id="ARBA00023224"/>
    </source>
</evidence>
<dbReference type="GO" id="GO:0007165">
    <property type="term" value="P:signal transduction"/>
    <property type="evidence" value="ECO:0007669"/>
    <property type="project" value="UniProtKB-KW"/>
</dbReference>
<keyword evidence="3" id="KW-1133">Transmembrane helix</keyword>
<reference evidence="5 6" key="1">
    <citation type="submission" date="2016-10" db="EMBL/GenBank/DDBJ databases">
        <authorList>
            <person name="de Groot N.N."/>
        </authorList>
    </citation>
    <scope>NUCLEOTIDE SEQUENCE [LARGE SCALE GENOMIC DNA]</scope>
    <source>
        <strain evidence="5 6">DSM 19981</strain>
    </source>
</reference>
<evidence type="ECO:0000313" key="5">
    <source>
        <dbReference type="EMBL" id="SFK28416.1"/>
    </source>
</evidence>
<dbReference type="Gene3D" id="2.40.10.220">
    <property type="entry name" value="predicted glycosyltransferase like domains"/>
    <property type="match status" value="1"/>
</dbReference>
<dbReference type="OrthoDB" id="7295762at2"/>
<evidence type="ECO:0000259" key="4">
    <source>
        <dbReference type="PROSITE" id="PS50111"/>
    </source>
</evidence>
<feature type="domain" description="Methyl-accepting transducer" evidence="4">
    <location>
        <begin position="430"/>
        <end position="656"/>
    </location>
</feature>
<dbReference type="SUPFAM" id="SSF58104">
    <property type="entry name" value="Methyl-accepting chemotaxis protein (MCP) signaling domain"/>
    <property type="match status" value="1"/>
</dbReference>
<dbReference type="Gene3D" id="1.10.287.950">
    <property type="entry name" value="Methyl-accepting chemotaxis protein"/>
    <property type="match status" value="1"/>
</dbReference>
<organism evidence="5 6">
    <name type="scientific">Falsiroseomonas stagni DSM 19981</name>
    <dbReference type="NCBI Taxonomy" id="1123062"/>
    <lineage>
        <taxon>Bacteria</taxon>
        <taxon>Pseudomonadati</taxon>
        <taxon>Pseudomonadota</taxon>
        <taxon>Alphaproteobacteria</taxon>
        <taxon>Acetobacterales</taxon>
        <taxon>Roseomonadaceae</taxon>
        <taxon>Falsiroseomonas</taxon>
    </lineage>
</organism>
<dbReference type="PANTHER" id="PTHR32089">
    <property type="entry name" value="METHYL-ACCEPTING CHEMOTAXIS PROTEIN MCPB"/>
    <property type="match status" value="1"/>
</dbReference>
<feature type="transmembrane region" description="Helical" evidence="3">
    <location>
        <begin position="308"/>
        <end position="331"/>
    </location>
</feature>
<dbReference type="Proteomes" id="UP000199473">
    <property type="component" value="Unassembled WGS sequence"/>
</dbReference>
<proteinExistence type="predicted"/>
<dbReference type="EMBL" id="FOSQ01000001">
    <property type="protein sequence ID" value="SFK28416.1"/>
    <property type="molecule type" value="Genomic_DNA"/>
</dbReference>
<dbReference type="GO" id="GO:0035438">
    <property type="term" value="F:cyclic-di-GMP binding"/>
    <property type="evidence" value="ECO:0007669"/>
    <property type="project" value="InterPro"/>
</dbReference>
<dbReference type="SUPFAM" id="SSF141371">
    <property type="entry name" value="PilZ domain-like"/>
    <property type="match status" value="1"/>
</dbReference>
<keyword evidence="3" id="KW-0812">Transmembrane</keyword>
<dbReference type="Pfam" id="PF08376">
    <property type="entry name" value="NIT"/>
    <property type="match status" value="1"/>
</dbReference>
<accession>A0A1I3YB47</accession>
<keyword evidence="1 2" id="KW-0807">Transducer</keyword>
<evidence type="ECO:0000313" key="6">
    <source>
        <dbReference type="Proteomes" id="UP000199473"/>
    </source>
</evidence>
<evidence type="ECO:0000256" key="3">
    <source>
        <dbReference type="SAM" id="Phobius"/>
    </source>
</evidence>
<gene>
    <name evidence="5" type="ORF">SAMN02745775_1011085</name>
</gene>
<dbReference type="Pfam" id="PF00015">
    <property type="entry name" value="MCPsignal"/>
    <property type="match status" value="1"/>
</dbReference>
<sequence length="788" mass="80408">MSLRLKILLPVLLLGAGVVLLLAQAGLSASRQAEVAEQQRAVNARVALMVEAGVALAVERGTTNGILANPAAATPAAMEAARTARSQAEQALGQALEALPGLEEARGKLTEARARVAAMRAAIDAPRGTATLPPPPAWFAATTAQIDALAALRGLLEARSLTSSDLGAQLATLRAMLAEAAEQAGRERGMMNGLIAQGRAPNAAEQRALGSFAGRAEESLARTATLAQGLPAPVAQQLRQAIGTWEETLLPLRRSVLAAADQGAPYPVAAPAWFAGSTRAIEAVVAAQREAGRALEALVEQRREEQRFILLMDVALALGGIALVLGVLAWLGRAVTGPLRRAVTALARVAEGQVEQPIARRRVTPGGDEVDDVLAAAEALRMVTLRARDADAEATRQRLAAEADRAAALRAMADRVDQEVHAAIDQVTARMERLRIGADSVGGSAEAIARDGASVAATAEQSLTASRSVAAATEQLTASIGEISAQVSRTAGAARGATELGERGAQAIQALSETVARIGGAAALIADVAARTNLLALNATIEAARAGEAGKGFAVVAGEVKQLAAQTARATDDINRQIAEVKTATEAATGAVRAIAGAVGEVDVAASAIAAAVEEQAVTTREIAGIVGQTTQAARTVAERIAEVSREAATTTTLLAGVRTETGLAGDAVAALKQTLVGVVRSSTPEVDRRMAPRRPFAAAAAVTGPDGVAAPARVVDVSEGGMALETATRAQQGEHCRVSVPELGMAGVTLVVVSAGQGRLRGRLEGLDEATRRRLAAIVAAPAVVAA</sequence>
<dbReference type="PANTHER" id="PTHR32089:SF112">
    <property type="entry name" value="LYSOZYME-LIKE PROTEIN-RELATED"/>
    <property type="match status" value="1"/>
</dbReference>